<evidence type="ECO:0000313" key="1">
    <source>
        <dbReference type="EMBL" id="CAI9928987.1"/>
    </source>
</evidence>
<accession>A0AA86NYK4</accession>
<reference evidence="2 3" key="2">
    <citation type="submission" date="2024-07" db="EMBL/GenBank/DDBJ databases">
        <authorList>
            <person name="Akdeniz Z."/>
        </authorList>
    </citation>
    <scope>NUCLEOTIDE SEQUENCE [LARGE SCALE GENOMIC DNA]</scope>
</reference>
<dbReference type="Proteomes" id="UP001642409">
    <property type="component" value="Unassembled WGS sequence"/>
</dbReference>
<evidence type="ECO:0000313" key="2">
    <source>
        <dbReference type="EMBL" id="CAL6004507.1"/>
    </source>
</evidence>
<sequence length="287" mass="32832">MCMFTKQKQLLAEWFDAARSGNVEFIHANLAKLGGSVDKRKTDTSINSYFGFSAIHYAVVHEQLDVLKEVIEREYFLRLPQDQPIVAPAIGQRAQYIIREGTSILHLALLVQNQRIVEFILNYQHRSGKSILCVPDSKGLFSVGILFMIQTDEFVIRTLHSKQMEEELMYDYNGADAGPSHLHVAGIFGRFKLIEHLLEYIQAGLASVAFQQRIFNLVLDENRGHSTVDSCKIPMDIRRCNVQPNERQRCIEAMQTLVRTANEYFSSLDQIPDNTNKQYENQVPSHV</sequence>
<proteinExistence type="predicted"/>
<dbReference type="Gene3D" id="1.25.40.20">
    <property type="entry name" value="Ankyrin repeat-containing domain"/>
    <property type="match status" value="1"/>
</dbReference>
<gene>
    <name evidence="1" type="ORF">HINF_LOCUS16632</name>
    <name evidence="2" type="ORF">HINF_LOCUS18916</name>
</gene>
<evidence type="ECO:0000313" key="3">
    <source>
        <dbReference type="Proteomes" id="UP001642409"/>
    </source>
</evidence>
<organism evidence="1">
    <name type="scientific">Hexamita inflata</name>
    <dbReference type="NCBI Taxonomy" id="28002"/>
    <lineage>
        <taxon>Eukaryota</taxon>
        <taxon>Metamonada</taxon>
        <taxon>Diplomonadida</taxon>
        <taxon>Hexamitidae</taxon>
        <taxon>Hexamitinae</taxon>
        <taxon>Hexamita</taxon>
    </lineage>
</organism>
<protein>
    <submittedName>
        <fullName evidence="1">Ankyrin repeat protein 1</fullName>
    </submittedName>
    <submittedName>
        <fullName evidence="2">Ankyrin_repeat protein 1</fullName>
    </submittedName>
</protein>
<keyword evidence="3" id="KW-1185">Reference proteome</keyword>
<dbReference type="AlphaFoldDB" id="A0AA86NYK4"/>
<name>A0AA86NYK4_9EUKA</name>
<reference evidence="1" key="1">
    <citation type="submission" date="2023-06" db="EMBL/GenBank/DDBJ databases">
        <authorList>
            <person name="Kurt Z."/>
        </authorList>
    </citation>
    <scope>NUCLEOTIDE SEQUENCE</scope>
</reference>
<dbReference type="SUPFAM" id="SSF48403">
    <property type="entry name" value="Ankyrin repeat"/>
    <property type="match status" value="1"/>
</dbReference>
<dbReference type="EMBL" id="CATOUU010000424">
    <property type="protein sequence ID" value="CAI9928987.1"/>
    <property type="molecule type" value="Genomic_DNA"/>
</dbReference>
<dbReference type="InterPro" id="IPR036770">
    <property type="entry name" value="Ankyrin_rpt-contain_sf"/>
</dbReference>
<dbReference type="EMBL" id="CAXDID020000049">
    <property type="protein sequence ID" value="CAL6004507.1"/>
    <property type="molecule type" value="Genomic_DNA"/>
</dbReference>
<comment type="caution">
    <text evidence="1">The sequence shown here is derived from an EMBL/GenBank/DDBJ whole genome shotgun (WGS) entry which is preliminary data.</text>
</comment>